<evidence type="ECO:0000256" key="1">
    <source>
        <dbReference type="ARBA" id="ARBA00011245"/>
    </source>
</evidence>
<protein>
    <recommendedName>
        <fullName evidence="2">non-specific serine/threonine protein kinase</fullName>
        <ecNumber evidence="2">2.7.11.1</ecNumber>
    </recommendedName>
</protein>
<comment type="caution">
    <text evidence="13">The sequence shown here is derived from an EMBL/GenBank/DDBJ whole genome shotgun (WGS) entry which is preliminary data.</text>
</comment>
<reference evidence="13" key="1">
    <citation type="submission" date="2023-07" db="EMBL/GenBank/DDBJ databases">
        <authorList>
            <consortium name="AG Swart"/>
            <person name="Singh M."/>
            <person name="Singh A."/>
            <person name="Seah K."/>
            <person name="Emmerich C."/>
        </authorList>
    </citation>
    <scope>NUCLEOTIDE SEQUENCE</scope>
    <source>
        <strain evidence="13">DP1</strain>
    </source>
</reference>
<dbReference type="InterPro" id="IPR008271">
    <property type="entry name" value="Ser/Thr_kinase_AS"/>
</dbReference>
<dbReference type="AlphaFoldDB" id="A0AAD1UIG7"/>
<organism evidence="13 14">
    <name type="scientific">Euplotes crassus</name>
    <dbReference type="NCBI Taxonomy" id="5936"/>
    <lineage>
        <taxon>Eukaryota</taxon>
        <taxon>Sar</taxon>
        <taxon>Alveolata</taxon>
        <taxon>Ciliophora</taxon>
        <taxon>Intramacronucleata</taxon>
        <taxon>Spirotrichea</taxon>
        <taxon>Hypotrichia</taxon>
        <taxon>Euplotida</taxon>
        <taxon>Euplotidae</taxon>
        <taxon>Moneuplotes</taxon>
    </lineage>
</organism>
<keyword evidence="4" id="KW-0808">Transferase</keyword>
<dbReference type="Gene3D" id="1.10.510.10">
    <property type="entry name" value="Transferase(Phosphotransferase) domain 1"/>
    <property type="match status" value="1"/>
</dbReference>
<dbReference type="GO" id="GO:0004674">
    <property type="term" value="F:protein serine/threonine kinase activity"/>
    <property type="evidence" value="ECO:0007669"/>
    <property type="project" value="UniProtKB-KW"/>
</dbReference>
<dbReference type="SMART" id="SM00220">
    <property type="entry name" value="S_TKc"/>
    <property type="match status" value="1"/>
</dbReference>
<dbReference type="EC" id="2.7.11.1" evidence="2"/>
<feature type="binding site" evidence="10">
    <location>
        <position position="36"/>
    </location>
    <ligand>
        <name>ATP</name>
        <dbReference type="ChEBI" id="CHEBI:30616"/>
    </ligand>
</feature>
<accession>A0AAD1UIG7</accession>
<evidence type="ECO:0000256" key="3">
    <source>
        <dbReference type="ARBA" id="ARBA00022527"/>
    </source>
</evidence>
<dbReference type="GO" id="GO:0007165">
    <property type="term" value="P:signal transduction"/>
    <property type="evidence" value="ECO:0007669"/>
    <property type="project" value="TreeGrafter"/>
</dbReference>
<evidence type="ECO:0000256" key="6">
    <source>
        <dbReference type="ARBA" id="ARBA00022777"/>
    </source>
</evidence>
<dbReference type="PANTHER" id="PTHR43895">
    <property type="entry name" value="CALCIUM/CALMODULIN-DEPENDENT PROTEIN KINASE KINASE-RELATED"/>
    <property type="match status" value="1"/>
</dbReference>
<dbReference type="InterPro" id="IPR000719">
    <property type="entry name" value="Prot_kinase_dom"/>
</dbReference>
<dbReference type="FunFam" id="1.10.510.10:FF:000571">
    <property type="entry name" value="Maternal embryonic leucine zipper kinase"/>
    <property type="match status" value="1"/>
</dbReference>
<keyword evidence="5 10" id="KW-0547">Nucleotide-binding</keyword>
<proteinExistence type="inferred from homology"/>
<evidence type="ECO:0000256" key="2">
    <source>
        <dbReference type="ARBA" id="ARBA00012513"/>
    </source>
</evidence>
<dbReference type="InterPro" id="IPR011009">
    <property type="entry name" value="Kinase-like_dom_sf"/>
</dbReference>
<dbReference type="GO" id="GO:0005524">
    <property type="term" value="F:ATP binding"/>
    <property type="evidence" value="ECO:0007669"/>
    <property type="project" value="UniProtKB-UniRule"/>
</dbReference>
<dbReference type="PROSITE" id="PS50011">
    <property type="entry name" value="PROTEIN_KINASE_DOM"/>
    <property type="match status" value="1"/>
</dbReference>
<dbReference type="SUPFAM" id="SSF56112">
    <property type="entry name" value="Protein kinase-like (PK-like)"/>
    <property type="match status" value="1"/>
</dbReference>
<evidence type="ECO:0000256" key="11">
    <source>
        <dbReference type="RuleBase" id="RU000304"/>
    </source>
</evidence>
<dbReference type="EMBL" id="CAMPGE010008647">
    <property type="protein sequence ID" value="CAI2367535.1"/>
    <property type="molecule type" value="Genomic_DNA"/>
</dbReference>
<sequence>MSIIGDYCLIKDLGQGYFSRVKFARNLKNNRSCALKIMPRSRKYQNIRDVYLNEIELLQQVDNSHVIKMYNFSKTKKSACVKAPKPVPIYMIELEYCANGELYQLIESTGKLSDKEARNYFQQLISAVDCIHKLGYAHSDIKAENMLLDEEYYLKLADFGFSTKYEILNERVGTYSHMAPEIINKDLYDPKKADLFACGVVLFNLVMGTLPFVAASPKDKCYNKIIEGDYESFWEIHEQSHHSICTKNYASFQDLFIKMVHPNVEDRPNLEDIKEHEWFNACMIEKEELIANMKLKSKAACDVSEILPSKEFLFQNFKIPNDDDISLCKRFKKRGMQIKKYSDYFMFETGKVLLSAIISFAELQELCYTKDCNKSTVLLESNTDDVNVSIKANVVDNPSCHTQCIECIKVSGENTTFMKLFHQLCQYVTSLSTNKTE</sequence>
<evidence type="ECO:0000256" key="5">
    <source>
        <dbReference type="ARBA" id="ARBA00022741"/>
    </source>
</evidence>
<evidence type="ECO:0000256" key="9">
    <source>
        <dbReference type="ARBA" id="ARBA00048679"/>
    </source>
</evidence>
<dbReference type="PANTHER" id="PTHR43895:SF32">
    <property type="entry name" value="SERINE_THREONINE-PROTEIN KINASE CHK1"/>
    <property type="match status" value="1"/>
</dbReference>
<dbReference type="InterPro" id="IPR017441">
    <property type="entry name" value="Protein_kinase_ATP_BS"/>
</dbReference>
<keyword evidence="3 11" id="KW-0723">Serine/threonine-protein kinase</keyword>
<comment type="subunit">
    <text evidence="1">Monomer.</text>
</comment>
<comment type="similarity">
    <text evidence="11">Belongs to the protein kinase superfamily.</text>
</comment>
<evidence type="ECO:0000256" key="8">
    <source>
        <dbReference type="ARBA" id="ARBA00047899"/>
    </source>
</evidence>
<keyword evidence="7 10" id="KW-0067">ATP-binding</keyword>
<feature type="domain" description="Protein kinase" evidence="12">
    <location>
        <begin position="7"/>
        <end position="279"/>
    </location>
</feature>
<evidence type="ECO:0000256" key="7">
    <source>
        <dbReference type="ARBA" id="ARBA00022840"/>
    </source>
</evidence>
<evidence type="ECO:0000259" key="12">
    <source>
        <dbReference type="PROSITE" id="PS50011"/>
    </source>
</evidence>
<keyword evidence="14" id="KW-1185">Reference proteome</keyword>
<evidence type="ECO:0000313" key="13">
    <source>
        <dbReference type="EMBL" id="CAI2367535.1"/>
    </source>
</evidence>
<dbReference type="Pfam" id="PF00069">
    <property type="entry name" value="Pkinase"/>
    <property type="match status" value="1"/>
</dbReference>
<dbReference type="Proteomes" id="UP001295684">
    <property type="component" value="Unassembled WGS sequence"/>
</dbReference>
<gene>
    <name evidence="13" type="ORF">ECRASSUSDP1_LOCUS8822</name>
</gene>
<name>A0AAD1UIG7_EUPCR</name>
<comment type="catalytic activity">
    <reaction evidence="8">
        <text>L-threonyl-[protein] + ATP = O-phospho-L-threonyl-[protein] + ADP + H(+)</text>
        <dbReference type="Rhea" id="RHEA:46608"/>
        <dbReference type="Rhea" id="RHEA-COMP:11060"/>
        <dbReference type="Rhea" id="RHEA-COMP:11605"/>
        <dbReference type="ChEBI" id="CHEBI:15378"/>
        <dbReference type="ChEBI" id="CHEBI:30013"/>
        <dbReference type="ChEBI" id="CHEBI:30616"/>
        <dbReference type="ChEBI" id="CHEBI:61977"/>
        <dbReference type="ChEBI" id="CHEBI:456216"/>
        <dbReference type="EC" id="2.7.11.1"/>
    </reaction>
</comment>
<comment type="catalytic activity">
    <reaction evidence="9">
        <text>L-seryl-[protein] + ATP = O-phospho-L-seryl-[protein] + ADP + H(+)</text>
        <dbReference type="Rhea" id="RHEA:17989"/>
        <dbReference type="Rhea" id="RHEA-COMP:9863"/>
        <dbReference type="Rhea" id="RHEA-COMP:11604"/>
        <dbReference type="ChEBI" id="CHEBI:15378"/>
        <dbReference type="ChEBI" id="CHEBI:29999"/>
        <dbReference type="ChEBI" id="CHEBI:30616"/>
        <dbReference type="ChEBI" id="CHEBI:83421"/>
        <dbReference type="ChEBI" id="CHEBI:456216"/>
        <dbReference type="EC" id="2.7.11.1"/>
    </reaction>
</comment>
<evidence type="ECO:0000313" key="14">
    <source>
        <dbReference type="Proteomes" id="UP001295684"/>
    </source>
</evidence>
<dbReference type="PROSITE" id="PS00107">
    <property type="entry name" value="PROTEIN_KINASE_ATP"/>
    <property type="match status" value="1"/>
</dbReference>
<evidence type="ECO:0000256" key="4">
    <source>
        <dbReference type="ARBA" id="ARBA00022679"/>
    </source>
</evidence>
<dbReference type="PROSITE" id="PS00108">
    <property type="entry name" value="PROTEIN_KINASE_ST"/>
    <property type="match status" value="1"/>
</dbReference>
<evidence type="ECO:0000256" key="10">
    <source>
        <dbReference type="PROSITE-ProRule" id="PRU10141"/>
    </source>
</evidence>
<keyword evidence="6" id="KW-0418">Kinase</keyword>